<dbReference type="InterPro" id="IPR011006">
    <property type="entry name" value="CheY-like_superfamily"/>
</dbReference>
<dbReference type="PROSITE" id="PS50110">
    <property type="entry name" value="RESPONSE_REGULATORY"/>
    <property type="match status" value="1"/>
</dbReference>
<dbReference type="PANTHER" id="PTHR48111">
    <property type="entry name" value="REGULATOR OF RPOS"/>
    <property type="match status" value="1"/>
</dbReference>
<dbReference type="InterPro" id="IPR016032">
    <property type="entry name" value="Sig_transdc_resp-reg_C-effctor"/>
</dbReference>
<protein>
    <recommendedName>
        <fullName evidence="5">Sensory transduction protein RegX3</fullName>
    </recommendedName>
</protein>
<keyword evidence="3 7" id="KW-0238">DNA-binding</keyword>
<evidence type="ECO:0000259" key="8">
    <source>
        <dbReference type="PROSITE" id="PS50110"/>
    </source>
</evidence>
<evidence type="ECO:0000256" key="6">
    <source>
        <dbReference type="PROSITE-ProRule" id="PRU00169"/>
    </source>
</evidence>
<dbReference type="SUPFAM" id="SSF46894">
    <property type="entry name" value="C-terminal effector domain of the bipartite response regulators"/>
    <property type="match status" value="1"/>
</dbReference>
<reference evidence="11" key="1">
    <citation type="journal article" date="2019" name="Int. J. Syst. Evol. Microbiol.">
        <title>The Global Catalogue of Microorganisms (GCM) 10K type strain sequencing project: providing services to taxonomists for standard genome sequencing and annotation.</title>
        <authorList>
            <consortium name="The Broad Institute Genomics Platform"/>
            <consortium name="The Broad Institute Genome Sequencing Center for Infectious Disease"/>
            <person name="Wu L."/>
            <person name="Ma J."/>
        </authorList>
    </citation>
    <scope>NUCLEOTIDE SEQUENCE [LARGE SCALE GENOMIC DNA]</scope>
    <source>
        <strain evidence="11">XZYJ18</strain>
    </source>
</reference>
<dbReference type="SMART" id="SM00448">
    <property type="entry name" value="REC"/>
    <property type="match status" value="1"/>
</dbReference>
<organism evidence="10 11">
    <name type="scientific">Actinomycetospora rhizophila</name>
    <dbReference type="NCBI Taxonomy" id="1416876"/>
    <lineage>
        <taxon>Bacteria</taxon>
        <taxon>Bacillati</taxon>
        <taxon>Actinomycetota</taxon>
        <taxon>Actinomycetes</taxon>
        <taxon>Pseudonocardiales</taxon>
        <taxon>Pseudonocardiaceae</taxon>
        <taxon>Actinomycetospora</taxon>
    </lineage>
</organism>
<keyword evidence="2" id="KW-0805">Transcription regulation</keyword>
<evidence type="ECO:0000313" key="11">
    <source>
        <dbReference type="Proteomes" id="UP001596175"/>
    </source>
</evidence>
<evidence type="ECO:0000259" key="9">
    <source>
        <dbReference type="PROSITE" id="PS51755"/>
    </source>
</evidence>
<comment type="caution">
    <text evidence="10">The sequence shown here is derived from an EMBL/GenBank/DDBJ whole genome shotgun (WGS) entry which is preliminary data.</text>
</comment>
<dbReference type="RefSeq" id="WP_378024453.1">
    <property type="nucleotide sequence ID" value="NZ_JBHSKG010000023.1"/>
</dbReference>
<feature type="DNA-binding region" description="OmpR/PhoB-type" evidence="7">
    <location>
        <begin position="135"/>
        <end position="241"/>
    </location>
</feature>
<dbReference type="EMBL" id="JBHSKG010000023">
    <property type="protein sequence ID" value="MFC5142330.1"/>
    <property type="molecule type" value="Genomic_DNA"/>
</dbReference>
<proteinExistence type="predicted"/>
<sequence length="241" mass="26340">MTRVLIVEDEESFADPLAYLLRKEGFETSVAGTGAAALDDFERHGADIVLLDLMLPGMSGTDVCKALRQRSSVPVIMVTARDAEIDKVVGLELGADDYVTKPYSARELIARVRAVLRRGQDGEGEGAAPGNGGERQLLEAGPIRMDVDRHVVTVETGDSEGRGVEVPLPLKEFDLLEYLLRNVGRVLTRAQLIDRVWGADYVGDTKTLDVHVKRLRAKLEPEPSAPRHLVTVRGLGYKLDA</sequence>
<evidence type="ECO:0000256" key="7">
    <source>
        <dbReference type="PROSITE-ProRule" id="PRU01091"/>
    </source>
</evidence>
<dbReference type="Pfam" id="PF00072">
    <property type="entry name" value="Response_reg"/>
    <property type="match status" value="1"/>
</dbReference>
<keyword evidence="11" id="KW-1185">Reference proteome</keyword>
<dbReference type="InterPro" id="IPR039420">
    <property type="entry name" value="WalR-like"/>
</dbReference>
<dbReference type="SUPFAM" id="SSF52172">
    <property type="entry name" value="CheY-like"/>
    <property type="match status" value="1"/>
</dbReference>
<feature type="modified residue" description="4-aspartylphosphate" evidence="6">
    <location>
        <position position="52"/>
    </location>
</feature>
<dbReference type="CDD" id="cd00383">
    <property type="entry name" value="trans_reg_C"/>
    <property type="match status" value="1"/>
</dbReference>
<evidence type="ECO:0000256" key="3">
    <source>
        <dbReference type="ARBA" id="ARBA00023125"/>
    </source>
</evidence>
<dbReference type="InterPro" id="IPR036388">
    <property type="entry name" value="WH-like_DNA-bd_sf"/>
</dbReference>
<dbReference type="InterPro" id="IPR001867">
    <property type="entry name" value="OmpR/PhoB-type_DNA-bd"/>
</dbReference>
<dbReference type="PANTHER" id="PTHR48111:SF72">
    <property type="entry name" value="SENSORY TRANSDUCTION PROTEIN REGX3"/>
    <property type="match status" value="1"/>
</dbReference>
<dbReference type="PROSITE" id="PS51755">
    <property type="entry name" value="OMPR_PHOB"/>
    <property type="match status" value="1"/>
</dbReference>
<keyword evidence="1 6" id="KW-0597">Phosphoprotein</keyword>
<keyword evidence="4" id="KW-0804">Transcription</keyword>
<dbReference type="Proteomes" id="UP001596175">
    <property type="component" value="Unassembled WGS sequence"/>
</dbReference>
<dbReference type="Gene3D" id="6.10.250.690">
    <property type="match status" value="1"/>
</dbReference>
<dbReference type="InterPro" id="IPR001789">
    <property type="entry name" value="Sig_transdc_resp-reg_receiver"/>
</dbReference>
<feature type="domain" description="OmpR/PhoB-type" evidence="9">
    <location>
        <begin position="135"/>
        <end position="241"/>
    </location>
</feature>
<evidence type="ECO:0000256" key="5">
    <source>
        <dbReference type="ARBA" id="ARBA00041201"/>
    </source>
</evidence>
<evidence type="ECO:0000256" key="4">
    <source>
        <dbReference type="ARBA" id="ARBA00023163"/>
    </source>
</evidence>
<accession>A0ABV9ZM45</accession>
<dbReference type="Gene3D" id="3.40.50.2300">
    <property type="match status" value="1"/>
</dbReference>
<feature type="domain" description="Response regulatory" evidence="8">
    <location>
        <begin position="3"/>
        <end position="116"/>
    </location>
</feature>
<gene>
    <name evidence="10" type="ORF">ACFPK1_29170</name>
</gene>
<dbReference type="SMART" id="SM00862">
    <property type="entry name" value="Trans_reg_C"/>
    <property type="match status" value="1"/>
</dbReference>
<evidence type="ECO:0000313" key="10">
    <source>
        <dbReference type="EMBL" id="MFC5142330.1"/>
    </source>
</evidence>
<evidence type="ECO:0000256" key="1">
    <source>
        <dbReference type="ARBA" id="ARBA00022553"/>
    </source>
</evidence>
<dbReference type="Gene3D" id="1.10.10.10">
    <property type="entry name" value="Winged helix-like DNA-binding domain superfamily/Winged helix DNA-binding domain"/>
    <property type="match status" value="1"/>
</dbReference>
<name>A0ABV9ZM45_9PSEU</name>
<evidence type="ECO:0000256" key="2">
    <source>
        <dbReference type="ARBA" id="ARBA00023015"/>
    </source>
</evidence>
<dbReference type="Pfam" id="PF00486">
    <property type="entry name" value="Trans_reg_C"/>
    <property type="match status" value="1"/>
</dbReference>